<feature type="transmembrane region" description="Helical" evidence="12">
    <location>
        <begin position="199"/>
        <end position="217"/>
    </location>
</feature>
<evidence type="ECO:0000256" key="2">
    <source>
        <dbReference type="ARBA" id="ARBA00006434"/>
    </source>
</evidence>
<dbReference type="PROSITE" id="PS50283">
    <property type="entry name" value="NA_SOLUT_SYMP_3"/>
    <property type="match status" value="1"/>
</dbReference>
<evidence type="ECO:0000256" key="8">
    <source>
        <dbReference type="ARBA" id="ARBA00023065"/>
    </source>
</evidence>
<evidence type="ECO:0008006" key="15">
    <source>
        <dbReference type="Google" id="ProtNLM"/>
    </source>
</evidence>
<reference evidence="13" key="1">
    <citation type="journal article" date="2023" name="G3 (Bethesda)">
        <title>A reference genome for the long-term kleptoplast-retaining sea slug Elysia crispata morphotype clarki.</title>
        <authorList>
            <person name="Eastman K.E."/>
            <person name="Pendleton A.L."/>
            <person name="Shaikh M.A."/>
            <person name="Suttiyut T."/>
            <person name="Ogas R."/>
            <person name="Tomko P."/>
            <person name="Gavelis G."/>
            <person name="Widhalm J.R."/>
            <person name="Wisecaver J.H."/>
        </authorList>
    </citation>
    <scope>NUCLEOTIDE SEQUENCE</scope>
    <source>
        <strain evidence="13">ECLA1</strain>
    </source>
</reference>
<evidence type="ECO:0000256" key="5">
    <source>
        <dbReference type="ARBA" id="ARBA00022692"/>
    </source>
</evidence>
<dbReference type="GO" id="GO:0005886">
    <property type="term" value="C:plasma membrane"/>
    <property type="evidence" value="ECO:0007669"/>
    <property type="project" value="UniProtKB-SubCell"/>
</dbReference>
<keyword evidence="4" id="KW-1003">Cell membrane</keyword>
<feature type="transmembrane region" description="Helical" evidence="12">
    <location>
        <begin position="92"/>
        <end position="114"/>
    </location>
</feature>
<keyword evidence="5 12" id="KW-0812">Transmembrane</keyword>
<dbReference type="Gene3D" id="1.20.1730.10">
    <property type="entry name" value="Sodium/glucose cotransporter"/>
    <property type="match status" value="1"/>
</dbReference>
<organism evidence="13 14">
    <name type="scientific">Elysia crispata</name>
    <name type="common">lettuce slug</name>
    <dbReference type="NCBI Taxonomy" id="231223"/>
    <lineage>
        <taxon>Eukaryota</taxon>
        <taxon>Metazoa</taxon>
        <taxon>Spiralia</taxon>
        <taxon>Lophotrochozoa</taxon>
        <taxon>Mollusca</taxon>
        <taxon>Gastropoda</taxon>
        <taxon>Heterobranchia</taxon>
        <taxon>Euthyneura</taxon>
        <taxon>Panpulmonata</taxon>
        <taxon>Sacoglossa</taxon>
        <taxon>Placobranchoidea</taxon>
        <taxon>Plakobranchidae</taxon>
        <taxon>Elysia</taxon>
    </lineage>
</organism>
<evidence type="ECO:0000256" key="3">
    <source>
        <dbReference type="ARBA" id="ARBA00022448"/>
    </source>
</evidence>
<dbReference type="GO" id="GO:0015293">
    <property type="term" value="F:symporter activity"/>
    <property type="evidence" value="ECO:0007669"/>
    <property type="project" value="TreeGrafter"/>
</dbReference>
<evidence type="ECO:0000256" key="11">
    <source>
        <dbReference type="RuleBase" id="RU362091"/>
    </source>
</evidence>
<dbReference type="PANTHER" id="PTHR42985">
    <property type="entry name" value="SODIUM-COUPLED MONOCARBOXYLATE TRANSPORTER"/>
    <property type="match status" value="1"/>
</dbReference>
<evidence type="ECO:0000313" key="13">
    <source>
        <dbReference type="EMBL" id="KAK3782992.1"/>
    </source>
</evidence>
<evidence type="ECO:0000256" key="12">
    <source>
        <dbReference type="SAM" id="Phobius"/>
    </source>
</evidence>
<evidence type="ECO:0000256" key="4">
    <source>
        <dbReference type="ARBA" id="ARBA00022475"/>
    </source>
</evidence>
<keyword evidence="6 12" id="KW-1133">Transmembrane helix</keyword>
<feature type="transmembrane region" description="Helical" evidence="12">
    <location>
        <begin position="168"/>
        <end position="187"/>
    </location>
</feature>
<dbReference type="AlphaFoldDB" id="A0AAE1A8J4"/>
<keyword evidence="3" id="KW-0813">Transport</keyword>
<feature type="transmembrane region" description="Helical" evidence="12">
    <location>
        <begin position="561"/>
        <end position="582"/>
    </location>
</feature>
<dbReference type="InterPro" id="IPR051163">
    <property type="entry name" value="Sodium:Solute_Symporter_SSF"/>
</dbReference>
<dbReference type="GO" id="GO:0006814">
    <property type="term" value="P:sodium ion transport"/>
    <property type="evidence" value="ECO:0007669"/>
    <property type="project" value="UniProtKB-KW"/>
</dbReference>
<dbReference type="InterPro" id="IPR001734">
    <property type="entry name" value="Na/solute_symporter"/>
</dbReference>
<feature type="transmembrane region" description="Helical" evidence="12">
    <location>
        <begin position="349"/>
        <end position="375"/>
    </location>
</feature>
<proteinExistence type="inferred from homology"/>
<keyword evidence="8" id="KW-0406">Ion transport</keyword>
<keyword evidence="14" id="KW-1185">Reference proteome</keyword>
<evidence type="ECO:0000256" key="6">
    <source>
        <dbReference type="ARBA" id="ARBA00022989"/>
    </source>
</evidence>
<dbReference type="InterPro" id="IPR038377">
    <property type="entry name" value="Na/Glc_symporter_sf"/>
</dbReference>
<feature type="transmembrane region" description="Helical" evidence="12">
    <location>
        <begin position="134"/>
        <end position="156"/>
    </location>
</feature>
<feature type="transmembrane region" description="Helical" evidence="12">
    <location>
        <begin position="54"/>
        <end position="72"/>
    </location>
</feature>
<dbReference type="CDD" id="cd11492">
    <property type="entry name" value="SLC5sbd_NIS-SMVT"/>
    <property type="match status" value="1"/>
</dbReference>
<evidence type="ECO:0000256" key="10">
    <source>
        <dbReference type="ARBA" id="ARBA00023201"/>
    </source>
</evidence>
<keyword evidence="10" id="KW-0739">Sodium transport</keyword>
<feature type="transmembrane region" description="Helical" evidence="12">
    <location>
        <begin position="287"/>
        <end position="312"/>
    </location>
</feature>
<comment type="subcellular location">
    <subcellularLocation>
        <location evidence="1">Cell membrane</location>
        <topology evidence="1">Multi-pass membrane protein</topology>
    </subcellularLocation>
</comment>
<feature type="transmembrane region" description="Helical" evidence="12">
    <location>
        <begin position="22"/>
        <end position="42"/>
    </location>
</feature>
<feature type="transmembrane region" description="Helical" evidence="12">
    <location>
        <begin position="249"/>
        <end position="266"/>
    </location>
</feature>
<evidence type="ECO:0000256" key="1">
    <source>
        <dbReference type="ARBA" id="ARBA00004651"/>
    </source>
</evidence>
<evidence type="ECO:0000256" key="9">
    <source>
        <dbReference type="ARBA" id="ARBA00023136"/>
    </source>
</evidence>
<keyword evidence="7" id="KW-0915">Sodium</keyword>
<comment type="caution">
    <text evidence="13">The sequence shown here is derived from an EMBL/GenBank/DDBJ whole genome shotgun (WGS) entry which is preliminary data.</text>
</comment>
<feature type="transmembrane region" description="Helical" evidence="12">
    <location>
        <begin position="396"/>
        <end position="416"/>
    </location>
</feature>
<accession>A0AAE1A8J4</accession>
<feature type="transmembrane region" description="Helical" evidence="12">
    <location>
        <begin position="422"/>
        <end position="444"/>
    </location>
</feature>
<sequence>MSATNATGTSSVAPHQFYVVDYVVFGITIFISLGIGVFHAIAGRQRNNTDEYIVGGRSMGFLPIAISLIASFESSIMMLGLPAEAYVFGFQYVWWIAGMCVSQLLAVNIIVPLLHPLKITSAYEYLELRFQSRAVRLVGTTMGTVSYAWYMGVVLFGPAVALQAVAGYPVWNSILVICVVAVIYTAIGGIRAVIWTDVFQGLVMLAGIFAILIQGTVEVGSPKKVWDVANAGGRLNFFNFDPDPRVRHTFWNLFVGSMVRGFGMLFNQSSVQRISSTRTVSEAKKMMMFTCPVFFITATIATYEGIVSYAYYDTKGCDPLASRQITNPNQIVPYTVMDIFSNLRGMPGLFLASLFSASLSTLSSGLASCAALVWTDVVHPMVGEISENKSTVILKVLVVIFGCIACGVSFMVAEIGGTLTQIGGTLISAFSGPLTGIFFLGCFVPRSNAKGAIVGGLVAMAVCIWIGLGQNFSPNIPKPTPLPFASMENCAAPASPLQEAFSTVFGVNLTDSATTPVVRKEPGEPLLTTAAAMYLNTTQAPPAPPRVPSGIDVIYTLSYQYISAVGVFGTMIVGTIVSLITGMNEPGDVDPKYLTSVTESFLFFLPASVRRWISSFGPQFMDDTHRSKDGGDPGQKELELVSRVEVIAEKPMNEMNGDYYKISESYKF</sequence>
<comment type="similarity">
    <text evidence="2 11">Belongs to the sodium:solute symporter (SSF) (TC 2.A.21) family.</text>
</comment>
<keyword evidence="9 12" id="KW-0472">Membrane</keyword>
<evidence type="ECO:0000313" key="14">
    <source>
        <dbReference type="Proteomes" id="UP001283361"/>
    </source>
</evidence>
<name>A0AAE1A8J4_9GAST</name>
<gene>
    <name evidence="13" type="ORF">RRG08_058051</name>
</gene>
<dbReference type="EMBL" id="JAWDGP010002464">
    <property type="protein sequence ID" value="KAK3782992.1"/>
    <property type="molecule type" value="Genomic_DNA"/>
</dbReference>
<feature type="transmembrane region" description="Helical" evidence="12">
    <location>
        <begin position="451"/>
        <end position="468"/>
    </location>
</feature>
<dbReference type="Pfam" id="PF00474">
    <property type="entry name" value="SSF"/>
    <property type="match status" value="1"/>
</dbReference>
<dbReference type="NCBIfam" id="TIGR00813">
    <property type="entry name" value="sss"/>
    <property type="match status" value="1"/>
</dbReference>
<dbReference type="Proteomes" id="UP001283361">
    <property type="component" value="Unassembled WGS sequence"/>
</dbReference>
<protein>
    <recommendedName>
        <fullName evidence="15">Sodium/solute symporter</fullName>
    </recommendedName>
</protein>
<dbReference type="PANTHER" id="PTHR42985:SF40">
    <property type="entry name" value="LD47995P-RELATED"/>
    <property type="match status" value="1"/>
</dbReference>
<evidence type="ECO:0000256" key="7">
    <source>
        <dbReference type="ARBA" id="ARBA00023053"/>
    </source>
</evidence>